<dbReference type="GO" id="GO:0005829">
    <property type="term" value="C:cytosol"/>
    <property type="evidence" value="ECO:0007669"/>
    <property type="project" value="TreeGrafter"/>
</dbReference>
<gene>
    <name evidence="6" type="primary">map</name>
    <name evidence="9" type="ORF">A2Y98_02445</name>
</gene>
<comment type="catalytic activity">
    <reaction evidence="6 7">
        <text>Release of N-terminal amino acids, preferentially methionine, from peptides and arylamides.</text>
        <dbReference type="EC" id="3.4.11.18"/>
    </reaction>
</comment>
<dbReference type="InterPro" id="IPR036005">
    <property type="entry name" value="Creatinase/aminopeptidase-like"/>
</dbReference>
<feature type="binding site" evidence="6">
    <location>
        <position position="77"/>
    </location>
    <ligand>
        <name>substrate</name>
    </ligand>
</feature>
<dbReference type="EC" id="3.4.11.18" evidence="6 7"/>
<dbReference type="PANTHER" id="PTHR43330:SF27">
    <property type="entry name" value="METHIONINE AMINOPEPTIDASE"/>
    <property type="match status" value="1"/>
</dbReference>
<dbReference type="GO" id="GO:0004239">
    <property type="term" value="F:initiator methionyl aminopeptidase activity"/>
    <property type="evidence" value="ECO:0007669"/>
    <property type="project" value="UniProtKB-UniRule"/>
</dbReference>
<dbReference type="NCBIfam" id="TIGR00500">
    <property type="entry name" value="met_pdase_I"/>
    <property type="match status" value="1"/>
</dbReference>
<proteinExistence type="inferred from homology"/>
<feature type="domain" description="Peptidase M24" evidence="8">
    <location>
        <begin position="12"/>
        <end position="99"/>
    </location>
</feature>
<feature type="binding site" evidence="6">
    <location>
        <position position="186"/>
    </location>
    <ligand>
        <name>a divalent metal cation</name>
        <dbReference type="ChEBI" id="CHEBI:60240"/>
        <label>2</label>
        <note>catalytic</note>
    </ligand>
</feature>
<keyword evidence="3 6" id="KW-0645">Protease</keyword>
<dbReference type="SUPFAM" id="SSF55920">
    <property type="entry name" value="Creatinase/aminopeptidase"/>
    <property type="match status" value="1"/>
</dbReference>
<evidence type="ECO:0000256" key="6">
    <source>
        <dbReference type="HAMAP-Rule" id="MF_01974"/>
    </source>
</evidence>
<evidence type="ECO:0000259" key="8">
    <source>
        <dbReference type="Pfam" id="PF00557"/>
    </source>
</evidence>
<dbReference type="CDD" id="cd01086">
    <property type="entry name" value="MetAP1"/>
    <property type="match status" value="1"/>
</dbReference>
<protein>
    <recommendedName>
        <fullName evidence="6 7">Methionine aminopeptidase</fullName>
        <shortName evidence="6">MAP</shortName>
        <shortName evidence="6">MetAP</shortName>
        <ecNumber evidence="6 7">3.4.11.18</ecNumber>
    </recommendedName>
    <alternativeName>
        <fullName evidence="6">Peptidase M</fullName>
    </alternativeName>
</protein>
<keyword evidence="4 6" id="KW-0479">Metal-binding</keyword>
<dbReference type="InterPro" id="IPR001714">
    <property type="entry name" value="Pept_M24_MAP"/>
</dbReference>
<dbReference type="GO" id="GO:0006508">
    <property type="term" value="P:proteolysis"/>
    <property type="evidence" value="ECO:0007669"/>
    <property type="project" value="UniProtKB-KW"/>
</dbReference>
<comment type="similarity">
    <text evidence="6">Belongs to the peptidase M24A family. Methionine aminopeptidase type 1 subfamily.</text>
</comment>
<reference evidence="9 10" key="1">
    <citation type="journal article" date="2016" name="Nat. Commun.">
        <title>Thousands of microbial genomes shed light on interconnected biogeochemical processes in an aquifer system.</title>
        <authorList>
            <person name="Anantharaman K."/>
            <person name="Brown C.T."/>
            <person name="Hug L.A."/>
            <person name="Sharon I."/>
            <person name="Castelle C.J."/>
            <person name="Probst A.J."/>
            <person name="Thomas B.C."/>
            <person name="Singh A."/>
            <person name="Wilkins M.J."/>
            <person name="Karaoz U."/>
            <person name="Brodie E.L."/>
            <person name="Williams K.H."/>
            <person name="Hubbard S.S."/>
            <person name="Banfield J.F."/>
        </authorList>
    </citation>
    <scope>NUCLEOTIDE SEQUENCE [LARGE SCALE GENOMIC DNA]</scope>
</reference>
<keyword evidence="5 6" id="KW-0378">Hydrolase</keyword>
<keyword evidence="2 6" id="KW-0031">Aminopeptidase</keyword>
<dbReference type="Pfam" id="PF00557">
    <property type="entry name" value="Peptidase_M24"/>
    <property type="match status" value="2"/>
</dbReference>
<feature type="domain" description="Peptidase M24" evidence="8">
    <location>
        <begin position="120"/>
        <end position="257"/>
    </location>
</feature>
<dbReference type="AlphaFoldDB" id="A0A1G2F7X4"/>
<evidence type="ECO:0000313" key="9">
    <source>
        <dbReference type="EMBL" id="OGZ34169.1"/>
    </source>
</evidence>
<comment type="caution">
    <text evidence="9">The sequence shown here is derived from an EMBL/GenBank/DDBJ whole genome shotgun (WGS) entry which is preliminary data.</text>
</comment>
<dbReference type="GO" id="GO:0046872">
    <property type="term" value="F:metal ion binding"/>
    <property type="evidence" value="ECO:0007669"/>
    <property type="project" value="UniProtKB-UniRule"/>
</dbReference>
<sequence length="266" mass="28527">MIIIKTPQEIQIMKEGGWLLAKILEEVAKRVKPGATTIELDKVAQDLVFSCGAKPAFLGYQGFPAALCTSINEEVVHGAPSGRKLKESDIIGLDLGILYPVGKCHSCPMGGTCNPENKPFFTDAALTVAVGKVSPQAKKLIETAKKSLEIAIGKIKPGVHLGDVSFTVQKYVESQRFSVIRDLVGHGVGEKLHEDPEVPNFGRPGQGPILKEGMTLAIEPMIAAGGYKIKQSKDGFAYETSDKSLSAHFEHTVAVTKEGCDVLTKT</sequence>
<feature type="binding site" evidence="6">
    <location>
        <position position="250"/>
    </location>
    <ligand>
        <name>a divalent metal cation</name>
        <dbReference type="ChEBI" id="CHEBI:60240"/>
        <label>1</label>
    </ligand>
</feature>
<dbReference type="HAMAP" id="MF_01974">
    <property type="entry name" value="MetAP_1"/>
    <property type="match status" value="1"/>
</dbReference>
<organism evidence="9 10">
    <name type="scientific">Candidatus Portnoybacteria bacterium RBG_19FT_COMBO_36_7</name>
    <dbReference type="NCBI Taxonomy" id="1801992"/>
    <lineage>
        <taxon>Bacteria</taxon>
        <taxon>Candidatus Portnoyibacteriota</taxon>
    </lineage>
</organism>
<dbReference type="EMBL" id="MHMW01000018">
    <property type="protein sequence ID" value="OGZ34169.1"/>
    <property type="molecule type" value="Genomic_DNA"/>
</dbReference>
<evidence type="ECO:0000256" key="3">
    <source>
        <dbReference type="ARBA" id="ARBA00022670"/>
    </source>
</evidence>
<comment type="cofactor">
    <cofactor evidence="6">
        <name>Co(2+)</name>
        <dbReference type="ChEBI" id="CHEBI:48828"/>
    </cofactor>
    <cofactor evidence="6">
        <name>Zn(2+)</name>
        <dbReference type="ChEBI" id="CHEBI:29105"/>
    </cofactor>
    <cofactor evidence="6">
        <name>Mn(2+)</name>
        <dbReference type="ChEBI" id="CHEBI:29035"/>
    </cofactor>
    <cofactor evidence="6">
        <name>Fe(2+)</name>
        <dbReference type="ChEBI" id="CHEBI:29033"/>
    </cofactor>
    <text evidence="6">Binds 2 divalent metal cations per subunit. Has a high-affinity and a low affinity metal-binding site. The true nature of the physiological cofactor is under debate. The enzyme is active with cobalt, zinc, manganese or divalent iron ions. Most likely, methionine aminopeptidases function as mononuclear Fe(2+)-metalloproteases under physiological conditions, and the catalytically relevant metal-binding site has been assigned to the histidine-containing high-affinity site.</text>
</comment>
<dbReference type="GO" id="GO:0070006">
    <property type="term" value="F:metalloaminopeptidase activity"/>
    <property type="evidence" value="ECO:0007669"/>
    <property type="project" value="UniProtKB-UniRule"/>
</dbReference>
<evidence type="ECO:0000313" key="10">
    <source>
        <dbReference type="Proteomes" id="UP000179099"/>
    </source>
</evidence>
<evidence type="ECO:0000256" key="1">
    <source>
        <dbReference type="ARBA" id="ARBA00002521"/>
    </source>
</evidence>
<feature type="binding site" evidence="6">
    <location>
        <position position="193"/>
    </location>
    <ligand>
        <name>substrate</name>
    </ligand>
</feature>
<dbReference type="PANTHER" id="PTHR43330">
    <property type="entry name" value="METHIONINE AMINOPEPTIDASE"/>
    <property type="match status" value="1"/>
</dbReference>
<feature type="binding site" evidence="6">
    <location>
        <position position="123"/>
    </location>
    <ligand>
        <name>a divalent metal cation</name>
        <dbReference type="ChEBI" id="CHEBI:60240"/>
        <label>2</label>
        <note>catalytic</note>
    </ligand>
</feature>
<evidence type="ECO:0000256" key="2">
    <source>
        <dbReference type="ARBA" id="ARBA00022438"/>
    </source>
</evidence>
<dbReference type="InterPro" id="IPR002467">
    <property type="entry name" value="Pept_M24A_MAP1"/>
</dbReference>
<dbReference type="Proteomes" id="UP000179099">
    <property type="component" value="Unassembled WGS sequence"/>
</dbReference>
<feature type="binding site" evidence="6">
    <location>
        <position position="94"/>
    </location>
    <ligand>
        <name>a divalent metal cation</name>
        <dbReference type="ChEBI" id="CHEBI:60240"/>
        <label>1</label>
    </ligand>
</feature>
<name>A0A1G2F7X4_9BACT</name>
<feature type="binding site" evidence="6">
    <location>
        <position position="219"/>
    </location>
    <ligand>
        <name>a divalent metal cation</name>
        <dbReference type="ChEBI" id="CHEBI:60240"/>
        <label>2</label>
        <note>catalytic</note>
    </ligand>
</feature>
<comment type="subunit">
    <text evidence="6">Monomer.</text>
</comment>
<dbReference type="STRING" id="1801992.A2Y98_02445"/>
<dbReference type="InterPro" id="IPR000994">
    <property type="entry name" value="Pept_M24"/>
</dbReference>
<evidence type="ECO:0000256" key="4">
    <source>
        <dbReference type="ARBA" id="ARBA00022723"/>
    </source>
</evidence>
<feature type="binding site" evidence="6">
    <location>
        <position position="123"/>
    </location>
    <ligand>
        <name>a divalent metal cation</name>
        <dbReference type="ChEBI" id="CHEBI:60240"/>
        <label>1</label>
    </ligand>
</feature>
<dbReference type="PRINTS" id="PR00599">
    <property type="entry name" value="MAPEPTIDASE"/>
</dbReference>
<comment type="function">
    <text evidence="1 6">Removes the N-terminal methionine from nascent proteins. The N-terminal methionine is often cleaved when the second residue in the primary sequence is small and uncharged (Met-Ala-, Cys, Gly, Pro, Ser, Thr, or Val). Requires deformylation of the N(alpha)-formylated initiator methionine before it can be hydrolyzed.</text>
</comment>
<feature type="binding site" evidence="6">
    <location>
        <position position="250"/>
    </location>
    <ligand>
        <name>a divalent metal cation</name>
        <dbReference type="ChEBI" id="CHEBI:60240"/>
        <label>2</label>
        <note>catalytic</note>
    </ligand>
</feature>
<evidence type="ECO:0000256" key="5">
    <source>
        <dbReference type="ARBA" id="ARBA00022801"/>
    </source>
</evidence>
<evidence type="ECO:0000256" key="7">
    <source>
        <dbReference type="RuleBase" id="RU003653"/>
    </source>
</evidence>
<dbReference type="Gene3D" id="3.90.230.10">
    <property type="entry name" value="Creatinase/methionine aminopeptidase superfamily"/>
    <property type="match status" value="1"/>
</dbReference>
<accession>A0A1G2F7X4</accession>